<dbReference type="InterPro" id="IPR013096">
    <property type="entry name" value="Cupin_2"/>
</dbReference>
<comment type="caution">
    <text evidence="3">The sequence shown here is derived from an EMBL/GenBank/DDBJ whole genome shotgun (WGS) entry which is preliminary data.</text>
</comment>
<dbReference type="SUPFAM" id="SSF51182">
    <property type="entry name" value="RmlC-like cupins"/>
    <property type="match status" value="1"/>
</dbReference>
<dbReference type="CDD" id="cd00093">
    <property type="entry name" value="HTH_XRE"/>
    <property type="match status" value="1"/>
</dbReference>
<dbReference type="PROSITE" id="PS50943">
    <property type="entry name" value="HTH_CROC1"/>
    <property type="match status" value="1"/>
</dbReference>
<protein>
    <submittedName>
        <fullName evidence="3">Transcriptional regulator</fullName>
    </submittedName>
</protein>
<dbReference type="InterPro" id="IPR010982">
    <property type="entry name" value="Lambda_DNA-bd_dom_sf"/>
</dbReference>
<dbReference type="Pfam" id="PF07883">
    <property type="entry name" value="Cupin_2"/>
    <property type="match status" value="1"/>
</dbReference>
<keyword evidence="4" id="KW-1185">Reference proteome</keyword>
<dbReference type="InterPro" id="IPR001387">
    <property type="entry name" value="Cro/C1-type_HTH"/>
</dbReference>
<reference evidence="4" key="1">
    <citation type="journal article" date="2019" name="Int. J. Syst. Evol. Microbiol.">
        <title>The Global Catalogue of Microorganisms (GCM) 10K type strain sequencing project: providing services to taxonomists for standard genome sequencing and annotation.</title>
        <authorList>
            <consortium name="The Broad Institute Genomics Platform"/>
            <consortium name="The Broad Institute Genome Sequencing Center for Infectious Disease"/>
            <person name="Wu L."/>
            <person name="Ma J."/>
        </authorList>
    </citation>
    <scope>NUCLEOTIDE SEQUENCE [LARGE SCALE GENOMIC DNA]</scope>
    <source>
        <strain evidence="4">NBRC 102520</strain>
    </source>
</reference>
<evidence type="ECO:0000313" key="3">
    <source>
        <dbReference type="EMBL" id="GLR88240.1"/>
    </source>
</evidence>
<dbReference type="SMART" id="SM00530">
    <property type="entry name" value="HTH_XRE"/>
    <property type="match status" value="1"/>
</dbReference>
<keyword evidence="1" id="KW-0238">DNA-binding</keyword>
<dbReference type="Pfam" id="PF01381">
    <property type="entry name" value="HTH_3"/>
    <property type="match status" value="1"/>
</dbReference>
<dbReference type="InterPro" id="IPR011051">
    <property type="entry name" value="RmlC_Cupin_sf"/>
</dbReference>
<dbReference type="InterPro" id="IPR014710">
    <property type="entry name" value="RmlC-like_jellyroll"/>
</dbReference>
<name>A0ABQ6B5Q4_9BRAD</name>
<dbReference type="RefSeq" id="WP_284269530.1">
    <property type="nucleotide sequence ID" value="NZ_BSOW01000018.1"/>
</dbReference>
<dbReference type="InterPro" id="IPR050807">
    <property type="entry name" value="TransReg_Diox_bact_type"/>
</dbReference>
<evidence type="ECO:0000313" key="4">
    <source>
        <dbReference type="Proteomes" id="UP001156905"/>
    </source>
</evidence>
<dbReference type="SUPFAM" id="SSF47413">
    <property type="entry name" value="lambda repressor-like DNA-binding domains"/>
    <property type="match status" value="1"/>
</dbReference>
<dbReference type="PANTHER" id="PTHR46797">
    <property type="entry name" value="HTH-TYPE TRANSCRIPTIONAL REGULATOR"/>
    <property type="match status" value="1"/>
</dbReference>
<accession>A0ABQ6B5Q4</accession>
<sequence>MSEITTPESANSRLGQCLKAARQARGLTLKQVAERTGMALSTLSKVENGLMSLTYDKLLQLTSGLKMEIAELFNPATAVRPEQGRPVTARRSISRAGQGQVINTKFYTYNYQCTDLIGKRMVPIMAEVRARSLEEFGPLLRHAGEEYFLVTSGRVAVHTEFYAPEILGEGDGIYLDSTMGHAYLNAGDAPAAKAVCLCTSEAPDLYDQLRQIASRDVPPLDDDELPPL</sequence>
<dbReference type="Gene3D" id="2.60.120.10">
    <property type="entry name" value="Jelly Rolls"/>
    <property type="match status" value="1"/>
</dbReference>
<proteinExistence type="predicted"/>
<evidence type="ECO:0000259" key="2">
    <source>
        <dbReference type="PROSITE" id="PS50943"/>
    </source>
</evidence>
<organism evidence="3 4">
    <name type="scientific">Bradyrhizobium iriomotense</name>
    <dbReference type="NCBI Taxonomy" id="441950"/>
    <lineage>
        <taxon>Bacteria</taxon>
        <taxon>Pseudomonadati</taxon>
        <taxon>Pseudomonadota</taxon>
        <taxon>Alphaproteobacteria</taxon>
        <taxon>Hyphomicrobiales</taxon>
        <taxon>Nitrobacteraceae</taxon>
        <taxon>Bradyrhizobium</taxon>
    </lineage>
</organism>
<evidence type="ECO:0000256" key="1">
    <source>
        <dbReference type="ARBA" id="ARBA00023125"/>
    </source>
</evidence>
<dbReference type="Gene3D" id="1.10.260.40">
    <property type="entry name" value="lambda repressor-like DNA-binding domains"/>
    <property type="match status" value="1"/>
</dbReference>
<dbReference type="PANTHER" id="PTHR46797:SF20">
    <property type="entry name" value="BLR4304 PROTEIN"/>
    <property type="match status" value="1"/>
</dbReference>
<dbReference type="EMBL" id="BSOW01000018">
    <property type="protein sequence ID" value="GLR88240.1"/>
    <property type="molecule type" value="Genomic_DNA"/>
</dbReference>
<dbReference type="Proteomes" id="UP001156905">
    <property type="component" value="Unassembled WGS sequence"/>
</dbReference>
<feature type="domain" description="HTH cro/C1-type" evidence="2">
    <location>
        <begin position="18"/>
        <end position="72"/>
    </location>
</feature>
<gene>
    <name evidence="3" type="ORF">GCM10007857_49520</name>
</gene>
<dbReference type="CDD" id="cd02209">
    <property type="entry name" value="cupin_XRE_C"/>
    <property type="match status" value="1"/>
</dbReference>